<evidence type="ECO:0000259" key="1">
    <source>
        <dbReference type="Pfam" id="PF22422"/>
    </source>
</evidence>
<dbReference type="SUPFAM" id="SSF48208">
    <property type="entry name" value="Six-hairpin glycosidases"/>
    <property type="match status" value="1"/>
</dbReference>
<dbReference type="GO" id="GO:0005975">
    <property type="term" value="P:carbohydrate metabolic process"/>
    <property type="evidence" value="ECO:0007669"/>
    <property type="project" value="InterPro"/>
</dbReference>
<sequence>VNTNFFIWKGLKKHNENSLADELAQKTRELVDKSGFREFYNPITGEGGGANNFGWSTLILLMSK</sequence>
<comment type="caution">
    <text evidence="2">The sequence shown here is derived from an EMBL/GenBank/DDBJ whole genome shotgun (WGS) entry which is preliminary data.</text>
</comment>
<protein>
    <recommendedName>
        <fullName evidence="1">Mannosylglycerate hydrolase MGH1-like glycoside hydrolase domain-containing protein</fullName>
    </recommendedName>
</protein>
<dbReference type="InterPro" id="IPR008928">
    <property type="entry name" value="6-hairpin_glycosidase_sf"/>
</dbReference>
<feature type="domain" description="Mannosylglycerate hydrolase MGH1-like glycoside hydrolase" evidence="1">
    <location>
        <begin position="2"/>
        <end position="56"/>
    </location>
</feature>
<proteinExistence type="predicted"/>
<accession>X1KCU5</accession>
<reference evidence="2" key="1">
    <citation type="journal article" date="2014" name="Front. Microbiol.">
        <title>High frequency of phylogenetically diverse reductive dehalogenase-homologous genes in deep subseafloor sedimentary metagenomes.</title>
        <authorList>
            <person name="Kawai M."/>
            <person name="Futagami T."/>
            <person name="Toyoda A."/>
            <person name="Takaki Y."/>
            <person name="Nishi S."/>
            <person name="Hori S."/>
            <person name="Arai W."/>
            <person name="Tsubouchi T."/>
            <person name="Morono Y."/>
            <person name="Uchiyama I."/>
            <person name="Ito T."/>
            <person name="Fujiyama A."/>
            <person name="Inagaki F."/>
            <person name="Takami H."/>
        </authorList>
    </citation>
    <scope>NUCLEOTIDE SEQUENCE</scope>
    <source>
        <strain evidence="2">Expedition CK06-06</strain>
    </source>
</reference>
<name>X1KCU5_9ZZZZ</name>
<evidence type="ECO:0000313" key="2">
    <source>
        <dbReference type="EMBL" id="GAH79893.1"/>
    </source>
</evidence>
<organism evidence="2">
    <name type="scientific">marine sediment metagenome</name>
    <dbReference type="NCBI Taxonomy" id="412755"/>
    <lineage>
        <taxon>unclassified sequences</taxon>
        <taxon>metagenomes</taxon>
        <taxon>ecological metagenomes</taxon>
    </lineage>
</organism>
<dbReference type="AlphaFoldDB" id="X1KCU5"/>
<dbReference type="InterPro" id="IPR012341">
    <property type="entry name" value="6hp_glycosidase-like_sf"/>
</dbReference>
<dbReference type="InterPro" id="IPR054491">
    <property type="entry name" value="MGH1-like_GH"/>
</dbReference>
<feature type="non-terminal residue" evidence="2">
    <location>
        <position position="1"/>
    </location>
</feature>
<dbReference type="Pfam" id="PF22422">
    <property type="entry name" value="MGH1-like_GH"/>
    <property type="match status" value="1"/>
</dbReference>
<gene>
    <name evidence="2" type="ORF">S03H2_68024</name>
</gene>
<dbReference type="Gene3D" id="1.50.10.10">
    <property type="match status" value="1"/>
</dbReference>
<dbReference type="EMBL" id="BARU01044652">
    <property type="protein sequence ID" value="GAH79893.1"/>
    <property type="molecule type" value="Genomic_DNA"/>
</dbReference>